<gene>
    <name evidence="2" type="ORF">M431DRAFT_446078</name>
</gene>
<evidence type="ECO:0000313" key="2">
    <source>
        <dbReference type="EMBL" id="PTB53900.1"/>
    </source>
</evidence>
<organism evidence="2 3">
    <name type="scientific">Trichoderma harzianum CBS 226.95</name>
    <dbReference type="NCBI Taxonomy" id="983964"/>
    <lineage>
        <taxon>Eukaryota</taxon>
        <taxon>Fungi</taxon>
        <taxon>Dikarya</taxon>
        <taxon>Ascomycota</taxon>
        <taxon>Pezizomycotina</taxon>
        <taxon>Sordariomycetes</taxon>
        <taxon>Hypocreomycetidae</taxon>
        <taxon>Hypocreales</taxon>
        <taxon>Hypocreaceae</taxon>
        <taxon>Trichoderma</taxon>
    </lineage>
</organism>
<feature type="region of interest" description="Disordered" evidence="1">
    <location>
        <begin position="82"/>
        <end position="113"/>
    </location>
</feature>
<name>A0A2T4A9Y2_TRIHA</name>
<sequence length="134" mass="15099">MATAQGGNTTPHFAACATAANVRAQPRCSNSIDLIDRLRRRVGRVSKRISLDHLLRPRSMSRLASASPRLQRRRPIRVSIHRSARKTTRYSSRGTDKRGKISHEQEKIKMQRGSRETCNLLLGAGKNNRNSLSR</sequence>
<accession>A0A2T4A9Y2</accession>
<dbReference type="AlphaFoldDB" id="A0A2T4A9Y2"/>
<reference evidence="2 3" key="1">
    <citation type="submission" date="2016-07" db="EMBL/GenBank/DDBJ databases">
        <title>Multiple horizontal gene transfer events from other fungi enriched the ability of initially mycotrophic Trichoderma (Ascomycota) to feed on dead plant biomass.</title>
        <authorList>
            <consortium name="DOE Joint Genome Institute"/>
            <person name="Aerts A."/>
            <person name="Atanasova L."/>
            <person name="Chenthamara K."/>
            <person name="Zhang J."/>
            <person name="Grujic M."/>
            <person name="Henrissat B."/>
            <person name="Kuo A."/>
            <person name="Salamov A."/>
            <person name="Lipzen A."/>
            <person name="Labutti K."/>
            <person name="Barry K."/>
            <person name="Miao Y."/>
            <person name="Rahimi M.J."/>
            <person name="Shen Q."/>
            <person name="Grigoriev I.V."/>
            <person name="Kubicek C.P."/>
            <person name="Druzhinina I.S."/>
        </authorList>
    </citation>
    <scope>NUCLEOTIDE SEQUENCE [LARGE SCALE GENOMIC DNA]</scope>
    <source>
        <strain evidence="2 3">CBS 226.95</strain>
    </source>
</reference>
<feature type="compositionally biased region" description="Basic and acidic residues" evidence="1">
    <location>
        <begin position="94"/>
        <end position="113"/>
    </location>
</feature>
<dbReference type="RefSeq" id="XP_024773577.1">
    <property type="nucleotide sequence ID" value="XM_024915233.1"/>
</dbReference>
<keyword evidence="3" id="KW-1185">Reference proteome</keyword>
<dbReference type="EMBL" id="KZ679681">
    <property type="protein sequence ID" value="PTB53900.1"/>
    <property type="molecule type" value="Genomic_DNA"/>
</dbReference>
<dbReference type="GeneID" id="36623800"/>
<proteinExistence type="predicted"/>
<evidence type="ECO:0000256" key="1">
    <source>
        <dbReference type="SAM" id="MobiDB-lite"/>
    </source>
</evidence>
<dbReference type="Proteomes" id="UP000241690">
    <property type="component" value="Unassembled WGS sequence"/>
</dbReference>
<evidence type="ECO:0000313" key="3">
    <source>
        <dbReference type="Proteomes" id="UP000241690"/>
    </source>
</evidence>
<protein>
    <submittedName>
        <fullName evidence="2">Uncharacterized protein</fullName>
    </submittedName>
</protein>